<proteinExistence type="predicted"/>
<evidence type="ECO:0000256" key="1">
    <source>
        <dbReference type="SAM" id="Coils"/>
    </source>
</evidence>
<dbReference type="RefSeq" id="WP_103941179.1">
    <property type="nucleotide sequence ID" value="NZ_FNVO01000013.1"/>
</dbReference>
<organism evidence="3 4">
    <name type="scientific">Thermomonospora echinospora</name>
    <dbReference type="NCBI Taxonomy" id="1992"/>
    <lineage>
        <taxon>Bacteria</taxon>
        <taxon>Bacillati</taxon>
        <taxon>Actinomycetota</taxon>
        <taxon>Actinomycetes</taxon>
        <taxon>Streptosporangiales</taxon>
        <taxon>Thermomonosporaceae</taxon>
        <taxon>Thermomonospora</taxon>
    </lineage>
</organism>
<feature type="compositionally biased region" description="Low complexity" evidence="2">
    <location>
        <begin position="222"/>
        <end position="234"/>
    </location>
</feature>
<feature type="compositionally biased region" description="Pro residues" evidence="2">
    <location>
        <begin position="567"/>
        <end position="577"/>
    </location>
</feature>
<feature type="compositionally biased region" description="Low complexity" evidence="2">
    <location>
        <begin position="728"/>
        <end position="740"/>
    </location>
</feature>
<dbReference type="PANTHER" id="PTHR24216">
    <property type="entry name" value="PAXILLIN-RELATED"/>
    <property type="match status" value="1"/>
</dbReference>
<name>A0A1H6D6T1_9ACTN</name>
<dbReference type="PANTHER" id="PTHR24216:SF65">
    <property type="entry name" value="PAXILLIN-LIKE PROTEIN 1"/>
    <property type="match status" value="1"/>
</dbReference>
<dbReference type="EMBL" id="FNVO01000013">
    <property type="protein sequence ID" value="SEG80804.1"/>
    <property type="molecule type" value="Genomic_DNA"/>
</dbReference>
<feature type="region of interest" description="Disordered" evidence="2">
    <location>
        <begin position="1"/>
        <end position="27"/>
    </location>
</feature>
<feature type="compositionally biased region" description="Low complexity" evidence="2">
    <location>
        <begin position="656"/>
        <end position="665"/>
    </location>
</feature>
<reference evidence="4" key="1">
    <citation type="submission" date="2016-10" db="EMBL/GenBank/DDBJ databases">
        <authorList>
            <person name="Varghese N."/>
            <person name="Submissions S."/>
        </authorList>
    </citation>
    <scope>NUCLEOTIDE SEQUENCE [LARGE SCALE GENOMIC DNA]</scope>
    <source>
        <strain evidence="4">DSM 43163</strain>
    </source>
</reference>
<feature type="coiled-coil region" evidence="1">
    <location>
        <begin position="1183"/>
        <end position="1249"/>
    </location>
</feature>
<evidence type="ECO:0000256" key="2">
    <source>
        <dbReference type="SAM" id="MobiDB-lite"/>
    </source>
</evidence>
<protein>
    <submittedName>
        <fullName evidence="3">Uncharacterized protein</fullName>
    </submittedName>
</protein>
<keyword evidence="4" id="KW-1185">Reference proteome</keyword>
<dbReference type="SUPFAM" id="SSF52540">
    <property type="entry name" value="P-loop containing nucleoside triphosphate hydrolases"/>
    <property type="match status" value="1"/>
</dbReference>
<dbReference type="InterPro" id="IPR027417">
    <property type="entry name" value="P-loop_NTPase"/>
</dbReference>
<keyword evidence="1" id="KW-0175">Coiled coil</keyword>
<feature type="compositionally biased region" description="Pro residues" evidence="2">
    <location>
        <begin position="513"/>
        <end position="522"/>
    </location>
</feature>
<feature type="compositionally biased region" description="Basic and acidic residues" evidence="2">
    <location>
        <begin position="1"/>
        <end position="12"/>
    </location>
</feature>
<sequence>MTGDPDGPRPDQETAASPDGPGLDPRQLTQSALAALTPEDTEQALTTLPTDIRRRAMAVIGRRPASRPSPRIAENLLRHLRYGQRSKRWELQMLFVYPLWFALDNPDGLPAADHAALLDPATAPQVLERAPALAHAFAIQAPLPPAYLRLGVTTALTREPALAPLAIGLLQAEADRFGPDLAKALHEAWRRLRADDPALPETPLDTSTLCAHAAASTHSPNATPADTPTDPALADSEDLATEAPTADTNPTAVAPPTSARTPPAADVISDAETEPPAKEATAMPVPPMEPQREIEALRIRLQDARERFDAAAEAIGTVSAALWSGRRPADDELAALTTAVQAFDDLREAIAALGGRPAEPTLDALAEALRAAGERAGRTVAIRALTTLTGPSILKAPLNEIRRAAATGAGEGLAELAELIGLCARDDHIEHFDRIDRLARTARERLPDQQQAVVTAAISRLLSVSPADPDPHAGSDNAPQSDGGETNPDPPPGTDGGPTADPTPGPAEEKQPPANPVPPPRPAPEDTTAPAPISPKEEQTTSPAPPSRPASKGTATTGSPGKEQTPKPIPQPRPTPTAPDSGSASPGDERPTEPTPPPRATPKDTAVPSLTSPEGERTAGPASPSHPTPQDTAVPEPGSSGEKQTAESVLRPRPVPEGTTVPGPGRSEGVRAAESVPLVPRPRPVPDDRPLDDLDELLEADARSRSGPADPPGRRKDRPSEAAEERTPAGPRATGGAPAAETVPQEEETVPQRPSAADLEAAALRDGRAALAGWIRTAAGRPDAEARARHATAIALEMTEFAGRMSAAYVQTAHGLDGDALAGDPAGQVLAWASAIRSGVVQPTGQSTELLRRPPALVAARPGLAALGEEFRRAADDGVYLRPGVCGRLRDTVRAEEHRAEQAGHAQRMLAEGPAKRIKYQLATEVLKLVLHEEGEVGRLLAIVAADEAGRAGEARRGVDALRVDGVERLIDAATRELSPRGSKRRIVAGARRKLREHIDEALDIVNRWSGAVGEQTATRTDGAAGSDPQRVEARLADLRRAAFDLRDRCLAELDGLAGARDPVLGAAASLARRLVEDALALLDMRPPGAEPRQADQVVGRDLLLAPGIAVVPGSLEPAAVPTLADLSAVVAAAPDWTAAFEARAERGDHVGTEAIIGVLRDGDPRRAAALERRRASLVELARRDQHARVEKLRDQLARLRRDSVIGEQDATGLEGMLRPLTDPGRTDFDQMGRRLDEVEGRIGELTEREMDKVRRRLADDLGHPATAATAARIAEYLDGGDLTTAREFLLQARQGRPLPEAPSDPGHFARFFPAFPRVFDALQPPGRRAADPSPAIDALIEALQGDGRVADARLREALAEAGLDLAASRRRDLGREALRMWRAAGAGPKPGGNLKTMIEPILRLIGLEGDQRPGLAAKARSWIELTGVRWHGPALLPAFGSRMSPSGDTLRLLLVWNRPGPGSIVGLLKDEPHDQTVLVWYFGTLSPGDRRALAEAARRHHRPVAVLDNAAIGYLACLPEADWGTTVTLLAPFASSDPFAATGDVPDEMFYGRDEQLRQVIDRAGGSFVYGGRQLGKSALLQAARRQVGDGDPHRVVIFKSISDVGRTAPAEAIWPTLRRRLADAGIVSPALPGAGGPEGIRQAVREWIAGDPRRQLLILLDEADEFLDRDAEGAVFANVGALRDLMSETERRVKVVFAGLHQTARFKSLSNQPLAHLGTPISVGPLAPQDAFDLLTRPLATLGFRLPETLAARIITQANNAPALIQLFASALLRQLRGRPVGERSLPYEVTRDDVDAVWADAGLAEGFRERFEWTINLDQRYKVIAYTVALNAQGEDAEAALPVGRLYAECRDLWWPRGFADCSLDAFQGLLDESVELGILVREGDRYRLRTPYILDLLGGAEQVEQVLTRAQDLEPPDSFDVHSYRPAYLGGPDRSPLTGGQVSRLLTRANLVHVIAGSAALHLEQVPKALQDEEERHENVRVVTVRPGGSTFEGAVEDARGRPGHSLVVIALRGRTLAQAQRQIRQAGQVLSRHRGAGGGTLAVVFTVPPELAPVWLAARESGGPGPLLDLGGRAELMELRRFDAAAVRQWMREAAHAFQNRRGQEDLLARTGGWPTLISTVLAGEMVADQDRALDRCRRYLHERPAELVAAAGLRCCPPVAAAWYELVDIMGTGELAGSGEPADLADLLAPSAAEDDHPLSGHSLRHHGYRTITDVIEVLRTLGALIPAAHAPHELQCEPVLAEATRRAAQRA</sequence>
<dbReference type="Gene3D" id="3.40.50.300">
    <property type="entry name" value="P-loop containing nucleotide triphosphate hydrolases"/>
    <property type="match status" value="1"/>
</dbReference>
<feature type="compositionally biased region" description="Basic and acidic residues" evidence="2">
    <location>
        <begin position="712"/>
        <end position="727"/>
    </location>
</feature>
<accession>A0A1H6D6T1</accession>
<feature type="region of interest" description="Disordered" evidence="2">
    <location>
        <begin position="464"/>
        <end position="755"/>
    </location>
</feature>
<gene>
    <name evidence="3" type="ORF">SAMN04489712_113155</name>
</gene>
<evidence type="ECO:0000313" key="3">
    <source>
        <dbReference type="EMBL" id="SEG80804.1"/>
    </source>
</evidence>
<dbReference type="Proteomes" id="UP000236723">
    <property type="component" value="Unassembled WGS sequence"/>
</dbReference>
<feature type="region of interest" description="Disordered" evidence="2">
    <location>
        <begin position="212"/>
        <end position="266"/>
    </location>
</feature>
<feature type="compositionally biased region" description="Low complexity" evidence="2">
    <location>
        <begin position="250"/>
        <end position="265"/>
    </location>
</feature>
<dbReference type="OrthoDB" id="6951663at2"/>
<evidence type="ECO:0000313" key="4">
    <source>
        <dbReference type="Proteomes" id="UP000236723"/>
    </source>
</evidence>